<gene>
    <name evidence="1" type="ORF">KC01_LOCUS12922</name>
</gene>
<proteinExistence type="predicted"/>
<dbReference type="Proteomes" id="UP001497482">
    <property type="component" value="Chromosome 15"/>
</dbReference>
<sequence length="68" mass="7752">MMDELLADLPPLRSGVRGLPELWPTPKLDHYISTDDSWDQPPRRFQGLCLNINTKLDQLGKCRASLAF</sequence>
<dbReference type="AlphaFoldDB" id="A0AAV2JXL1"/>
<name>A0AAV2JXL1_KNICA</name>
<evidence type="ECO:0000313" key="1">
    <source>
        <dbReference type="EMBL" id="CAL1582284.1"/>
    </source>
</evidence>
<keyword evidence="2" id="KW-1185">Reference proteome</keyword>
<organism evidence="1 2">
    <name type="scientific">Knipowitschia caucasica</name>
    <name type="common">Caucasian dwarf goby</name>
    <name type="synonym">Pomatoschistus caucasicus</name>
    <dbReference type="NCBI Taxonomy" id="637954"/>
    <lineage>
        <taxon>Eukaryota</taxon>
        <taxon>Metazoa</taxon>
        <taxon>Chordata</taxon>
        <taxon>Craniata</taxon>
        <taxon>Vertebrata</taxon>
        <taxon>Euteleostomi</taxon>
        <taxon>Actinopterygii</taxon>
        <taxon>Neopterygii</taxon>
        <taxon>Teleostei</taxon>
        <taxon>Neoteleostei</taxon>
        <taxon>Acanthomorphata</taxon>
        <taxon>Gobiaria</taxon>
        <taxon>Gobiiformes</taxon>
        <taxon>Gobioidei</taxon>
        <taxon>Gobiidae</taxon>
        <taxon>Gobiinae</taxon>
        <taxon>Knipowitschia</taxon>
    </lineage>
</organism>
<accession>A0AAV2JXL1</accession>
<evidence type="ECO:0000313" key="2">
    <source>
        <dbReference type="Proteomes" id="UP001497482"/>
    </source>
</evidence>
<reference evidence="1 2" key="1">
    <citation type="submission" date="2024-04" db="EMBL/GenBank/DDBJ databases">
        <authorList>
            <person name="Waldvogel A.-M."/>
            <person name="Schoenle A."/>
        </authorList>
    </citation>
    <scope>NUCLEOTIDE SEQUENCE [LARGE SCALE GENOMIC DNA]</scope>
</reference>
<dbReference type="EMBL" id="OZ035837">
    <property type="protein sequence ID" value="CAL1582284.1"/>
    <property type="molecule type" value="Genomic_DNA"/>
</dbReference>
<protein>
    <submittedName>
        <fullName evidence="1">Uncharacterized protein</fullName>
    </submittedName>
</protein>